<dbReference type="SUPFAM" id="SSF52540">
    <property type="entry name" value="P-loop containing nucleoside triphosphate hydrolases"/>
    <property type="match status" value="2"/>
</dbReference>
<comment type="function">
    <text evidence="2 10 12">Catalyzes the transfer of a dimethylallyl group onto the adenine at position 37 in tRNAs that read codons beginning with uridine, leading to the formation of N6-(dimethylallyl)adenosine (i(6)A).</text>
</comment>
<dbReference type="FunFam" id="1.10.20.140:FF:000001">
    <property type="entry name" value="tRNA dimethylallyltransferase"/>
    <property type="match status" value="1"/>
</dbReference>
<evidence type="ECO:0000256" key="3">
    <source>
        <dbReference type="ARBA" id="ARBA00005842"/>
    </source>
</evidence>
<feature type="binding site" evidence="10">
    <location>
        <begin position="18"/>
        <end position="23"/>
    </location>
    <ligand>
        <name>substrate</name>
    </ligand>
</feature>
<comment type="caution">
    <text evidence="14">The sequence shown here is derived from an EMBL/GenBank/DDBJ whole genome shotgun (WGS) entry which is preliminary data.</text>
</comment>
<protein>
    <recommendedName>
        <fullName evidence="10">tRNA dimethylallyltransferase</fullName>
        <ecNumber evidence="10">2.5.1.75</ecNumber>
    </recommendedName>
    <alternativeName>
        <fullName evidence="10">Dimethylallyl diphosphate:tRNA dimethylallyltransferase</fullName>
        <shortName evidence="10">DMAPP:tRNA dimethylallyltransferase</shortName>
        <shortName evidence="10">DMATase</shortName>
    </alternativeName>
    <alternativeName>
        <fullName evidence="10">Isopentenyl-diphosphate:tRNA isopentenyltransferase</fullName>
        <shortName evidence="10">IPP transferase</shortName>
        <shortName evidence="10">IPPT</shortName>
        <shortName evidence="10">IPTase</shortName>
    </alternativeName>
</protein>
<evidence type="ECO:0000256" key="8">
    <source>
        <dbReference type="ARBA" id="ARBA00022842"/>
    </source>
</evidence>
<keyword evidence="8 10" id="KW-0460">Magnesium</keyword>
<dbReference type="RefSeq" id="WP_068849851.1">
    <property type="nucleotide sequence ID" value="NZ_LYDR01000130.1"/>
</dbReference>
<dbReference type="EMBL" id="LYDR01000130">
    <property type="protein sequence ID" value="ODA29400.1"/>
    <property type="molecule type" value="Genomic_DNA"/>
</dbReference>
<comment type="similarity">
    <text evidence="3 10 13">Belongs to the IPP transferase family.</text>
</comment>
<evidence type="ECO:0000256" key="9">
    <source>
        <dbReference type="ARBA" id="ARBA00049563"/>
    </source>
</evidence>
<reference evidence="14 15" key="1">
    <citation type="submission" date="2016-05" db="EMBL/GenBank/DDBJ databases">
        <title>Genomic and physiological characterization of Planctopirus sp. isolated from fresh water lake.</title>
        <authorList>
            <person name="Subhash Y."/>
            <person name="Ramana C."/>
        </authorList>
    </citation>
    <scope>NUCLEOTIDE SEQUENCE [LARGE SCALE GENOMIC DNA]</scope>
    <source>
        <strain evidence="14 15">JC280</strain>
    </source>
</reference>
<feature type="region of interest" description="Interaction with substrate tRNA" evidence="10">
    <location>
        <begin position="41"/>
        <end position="44"/>
    </location>
</feature>
<comment type="subunit">
    <text evidence="10">Monomer.</text>
</comment>
<name>A0A1C3E827_9PLAN</name>
<dbReference type="Gene3D" id="3.40.50.300">
    <property type="entry name" value="P-loop containing nucleotide triphosphate hydrolases"/>
    <property type="match status" value="1"/>
</dbReference>
<keyword evidence="15" id="KW-1185">Reference proteome</keyword>
<dbReference type="InterPro" id="IPR027417">
    <property type="entry name" value="P-loop_NTPase"/>
</dbReference>
<organism evidence="14 15">
    <name type="scientific">Planctopirus hydrillae</name>
    <dbReference type="NCBI Taxonomy" id="1841610"/>
    <lineage>
        <taxon>Bacteria</taxon>
        <taxon>Pseudomonadati</taxon>
        <taxon>Planctomycetota</taxon>
        <taxon>Planctomycetia</taxon>
        <taxon>Planctomycetales</taxon>
        <taxon>Planctomycetaceae</taxon>
        <taxon>Planctopirus</taxon>
    </lineage>
</organism>
<comment type="cofactor">
    <cofactor evidence="1 10">
        <name>Mg(2+)</name>
        <dbReference type="ChEBI" id="CHEBI:18420"/>
    </cofactor>
</comment>
<evidence type="ECO:0000256" key="12">
    <source>
        <dbReference type="RuleBase" id="RU003784"/>
    </source>
</evidence>
<dbReference type="PANTHER" id="PTHR11088">
    <property type="entry name" value="TRNA DIMETHYLALLYLTRANSFERASE"/>
    <property type="match status" value="1"/>
</dbReference>
<dbReference type="GO" id="GO:0005524">
    <property type="term" value="F:ATP binding"/>
    <property type="evidence" value="ECO:0007669"/>
    <property type="project" value="UniProtKB-UniRule"/>
</dbReference>
<evidence type="ECO:0000256" key="4">
    <source>
        <dbReference type="ARBA" id="ARBA00022679"/>
    </source>
</evidence>
<evidence type="ECO:0000313" key="14">
    <source>
        <dbReference type="EMBL" id="ODA29400.1"/>
    </source>
</evidence>
<dbReference type="GO" id="GO:0052381">
    <property type="term" value="F:tRNA dimethylallyltransferase activity"/>
    <property type="evidence" value="ECO:0007669"/>
    <property type="project" value="UniProtKB-UniRule"/>
</dbReference>
<proteinExistence type="inferred from homology"/>
<dbReference type="InterPro" id="IPR018022">
    <property type="entry name" value="IPT"/>
</dbReference>
<keyword evidence="6 10" id="KW-0547">Nucleotide-binding</keyword>
<keyword evidence="4 10" id="KW-0808">Transferase</keyword>
<dbReference type="NCBIfam" id="TIGR00174">
    <property type="entry name" value="miaA"/>
    <property type="match status" value="1"/>
</dbReference>
<dbReference type="STRING" id="1841610.A6X21_08895"/>
<feature type="site" description="Interaction with substrate tRNA" evidence="10">
    <location>
        <position position="129"/>
    </location>
</feature>
<dbReference type="EC" id="2.5.1.75" evidence="10"/>
<evidence type="ECO:0000256" key="1">
    <source>
        <dbReference type="ARBA" id="ARBA00001946"/>
    </source>
</evidence>
<dbReference type="HAMAP" id="MF_00185">
    <property type="entry name" value="IPP_trans"/>
    <property type="match status" value="1"/>
</dbReference>
<evidence type="ECO:0000256" key="11">
    <source>
        <dbReference type="RuleBase" id="RU003783"/>
    </source>
</evidence>
<keyword evidence="5 10" id="KW-0819">tRNA processing</keyword>
<feature type="binding site" evidence="10">
    <location>
        <begin position="16"/>
        <end position="23"/>
    </location>
    <ligand>
        <name>ATP</name>
        <dbReference type="ChEBI" id="CHEBI:30616"/>
    </ligand>
</feature>
<dbReference type="Proteomes" id="UP000094828">
    <property type="component" value="Unassembled WGS sequence"/>
</dbReference>
<dbReference type="InterPro" id="IPR039657">
    <property type="entry name" value="Dimethylallyltransferase"/>
</dbReference>
<evidence type="ECO:0000256" key="7">
    <source>
        <dbReference type="ARBA" id="ARBA00022840"/>
    </source>
</evidence>
<dbReference type="Pfam" id="PF01715">
    <property type="entry name" value="IPPT"/>
    <property type="match status" value="1"/>
</dbReference>
<evidence type="ECO:0000313" key="15">
    <source>
        <dbReference type="Proteomes" id="UP000094828"/>
    </source>
</evidence>
<keyword evidence="7 10" id="KW-0067">ATP-binding</keyword>
<dbReference type="GO" id="GO:0006400">
    <property type="term" value="P:tRNA modification"/>
    <property type="evidence" value="ECO:0007669"/>
    <property type="project" value="TreeGrafter"/>
</dbReference>
<dbReference type="Gene3D" id="1.10.20.140">
    <property type="match status" value="1"/>
</dbReference>
<gene>
    <name evidence="10" type="primary">miaA</name>
    <name evidence="14" type="ORF">A6X21_08895</name>
</gene>
<evidence type="ECO:0000256" key="13">
    <source>
        <dbReference type="RuleBase" id="RU003785"/>
    </source>
</evidence>
<comment type="caution">
    <text evidence="10">Lacks conserved residue(s) required for the propagation of feature annotation.</text>
</comment>
<comment type="catalytic activity">
    <reaction evidence="9 10 11">
        <text>adenosine(37) in tRNA + dimethylallyl diphosphate = N(6)-dimethylallyladenosine(37) in tRNA + diphosphate</text>
        <dbReference type="Rhea" id="RHEA:26482"/>
        <dbReference type="Rhea" id="RHEA-COMP:10162"/>
        <dbReference type="Rhea" id="RHEA-COMP:10375"/>
        <dbReference type="ChEBI" id="CHEBI:33019"/>
        <dbReference type="ChEBI" id="CHEBI:57623"/>
        <dbReference type="ChEBI" id="CHEBI:74411"/>
        <dbReference type="ChEBI" id="CHEBI:74415"/>
        <dbReference type="EC" id="2.5.1.75"/>
    </reaction>
</comment>
<accession>A0A1C3E827</accession>
<dbReference type="AlphaFoldDB" id="A0A1C3E827"/>
<sequence length="322" mass="36767">MQFPAELLNQCWFLTGATASGKTAVSLELAEMLDAEIIALDSMTLYRKMDIGTAKPSVTERLARPHYLFDVIDPWEEFSVAEYLKNAHQVAEEIVQRNKTPLFVGGAGLYLRSLLRGVFNGPAADWELRKKWEVLAITQGNQAVHDLLAQCDPPAAARLHVNDLRRVIRALEVFELTGIPLSAQQNQPPVEGIHKVFALMPPRGWLAERIERRLTQMVEQGLVAENLRLMELERPLSHTARQALGYKEILDWLETLSPEARHPELSLPESVFITMRDRTRQFAKRQETWFRNLEECRQFPIDPEDNPVMIARRIINAAENSQ</sequence>
<dbReference type="OrthoDB" id="9776390at2"/>
<dbReference type="PANTHER" id="PTHR11088:SF60">
    <property type="entry name" value="TRNA DIMETHYLALLYLTRANSFERASE"/>
    <property type="match status" value="1"/>
</dbReference>
<evidence type="ECO:0000256" key="5">
    <source>
        <dbReference type="ARBA" id="ARBA00022694"/>
    </source>
</evidence>
<evidence type="ECO:0000256" key="10">
    <source>
        <dbReference type="HAMAP-Rule" id="MF_00185"/>
    </source>
</evidence>
<evidence type="ECO:0000256" key="6">
    <source>
        <dbReference type="ARBA" id="ARBA00022741"/>
    </source>
</evidence>
<evidence type="ECO:0000256" key="2">
    <source>
        <dbReference type="ARBA" id="ARBA00003213"/>
    </source>
</evidence>